<dbReference type="EMBL" id="LR797432">
    <property type="protein sequence ID" value="CAB4215886.1"/>
    <property type="molecule type" value="Genomic_DNA"/>
</dbReference>
<reference evidence="4" key="1">
    <citation type="submission" date="2020-05" db="EMBL/GenBank/DDBJ databases">
        <authorList>
            <person name="Chiriac C."/>
            <person name="Salcher M."/>
            <person name="Ghai R."/>
            <person name="Kavagutti S V."/>
        </authorList>
    </citation>
    <scope>NUCLEOTIDE SEQUENCE</scope>
</reference>
<accession>A0A6J5SMB6</accession>
<evidence type="ECO:0000313" key="1">
    <source>
        <dbReference type="EMBL" id="CAB4174401.1"/>
    </source>
</evidence>
<proteinExistence type="predicted"/>
<dbReference type="EMBL" id="LR796913">
    <property type="protein sequence ID" value="CAB4174401.1"/>
    <property type="molecule type" value="Genomic_DNA"/>
</dbReference>
<evidence type="ECO:0000313" key="2">
    <source>
        <dbReference type="EMBL" id="CAB4179089.1"/>
    </source>
</evidence>
<dbReference type="EMBL" id="LR797134">
    <property type="protein sequence ID" value="CAB4189447.1"/>
    <property type="molecule type" value="Genomic_DNA"/>
</dbReference>
<evidence type="ECO:0000313" key="4">
    <source>
        <dbReference type="EMBL" id="CAB4215886.1"/>
    </source>
</evidence>
<name>A0A6J5SMB6_9CAUD</name>
<evidence type="ECO:0000313" key="3">
    <source>
        <dbReference type="EMBL" id="CAB4189447.1"/>
    </source>
</evidence>
<gene>
    <name evidence="2" type="ORF">UFOVP1028_35</name>
    <name evidence="3" type="ORF">UFOVP1187_30</name>
    <name evidence="4" type="ORF">UFOVP1488_30</name>
    <name evidence="1" type="ORF">UFOVP960_46</name>
</gene>
<dbReference type="EMBL" id="LR796973">
    <property type="protein sequence ID" value="CAB4179089.1"/>
    <property type="molecule type" value="Genomic_DNA"/>
</dbReference>
<protein>
    <submittedName>
        <fullName evidence="4">Uncharacterized protein</fullName>
    </submittedName>
</protein>
<organism evidence="4">
    <name type="scientific">uncultured Caudovirales phage</name>
    <dbReference type="NCBI Taxonomy" id="2100421"/>
    <lineage>
        <taxon>Viruses</taxon>
        <taxon>Duplodnaviria</taxon>
        <taxon>Heunggongvirae</taxon>
        <taxon>Uroviricota</taxon>
        <taxon>Caudoviricetes</taxon>
        <taxon>Peduoviridae</taxon>
        <taxon>Maltschvirus</taxon>
        <taxon>Maltschvirus maltsch</taxon>
    </lineage>
</organism>
<sequence length="151" mass="16246">MTAWTSALAALKANCVLAAADVSPMIPLTRIGEPDECNQDTIALWPIGSRLSHTGGMTLSLVHLERGVMVKAYLRGSIRAGSIDETLEARLVALEEALFTRIWADASCGGYTIGLSLDTSDYGWEVVEKQLARTLTITVWLDLPSIATIAL</sequence>